<dbReference type="OrthoDB" id="9856638at2"/>
<organism evidence="1 2">
    <name type="scientific">Xylanibacter ruminicola</name>
    <name type="common">Prevotella ruminicola</name>
    <dbReference type="NCBI Taxonomy" id="839"/>
    <lineage>
        <taxon>Bacteria</taxon>
        <taxon>Pseudomonadati</taxon>
        <taxon>Bacteroidota</taxon>
        <taxon>Bacteroidia</taxon>
        <taxon>Bacteroidales</taxon>
        <taxon>Prevotellaceae</taxon>
        <taxon>Xylanibacter</taxon>
    </lineage>
</organism>
<reference evidence="1 2" key="1">
    <citation type="submission" date="2016-11" db="EMBL/GenBank/DDBJ databases">
        <authorList>
            <person name="Jaros S."/>
            <person name="Januszkiewicz K."/>
            <person name="Wedrychowicz H."/>
        </authorList>
    </citation>
    <scope>NUCLEOTIDE SEQUENCE [LARGE SCALE GENOMIC DNA]</scope>
    <source>
        <strain evidence="1 2">KHT3</strain>
    </source>
</reference>
<accession>A0A1M6WXK4</accession>
<sequence length="190" mass="22131">MNIKDIQLPAIPVDFVLQQGEKEHTEAKRRPYSTLIRTWAEHEGKAEVGDMIANKLNLGKESDKLKNLQDLPNSVAPKYRKGAKAEKLVNTVRLINDRIQNDSNWTWALVMKVMLDEGLLMVNIPNKFDRLICSMIPDKNRDTVRKNGDYSVIDDSRSWHNWITNPHDNWREATNYEVCQEIYSYLESIF</sequence>
<proteinExistence type="predicted"/>
<protein>
    <submittedName>
        <fullName evidence="1">Uncharacterized protein</fullName>
    </submittedName>
</protein>
<name>A0A1M6WXK4_XYLRU</name>
<dbReference type="AlphaFoldDB" id="A0A1M6WXK4"/>
<evidence type="ECO:0000313" key="1">
    <source>
        <dbReference type="EMBL" id="SHK98413.1"/>
    </source>
</evidence>
<gene>
    <name evidence="1" type="ORF">SAMN05216463_11853</name>
</gene>
<evidence type="ECO:0000313" key="2">
    <source>
        <dbReference type="Proteomes" id="UP000184130"/>
    </source>
</evidence>
<dbReference type="Proteomes" id="UP000184130">
    <property type="component" value="Unassembled WGS sequence"/>
</dbReference>
<dbReference type="RefSeq" id="WP_073209860.1">
    <property type="nucleotide sequence ID" value="NZ_FRBD01000018.1"/>
</dbReference>
<dbReference type="EMBL" id="FRBD01000018">
    <property type="protein sequence ID" value="SHK98413.1"/>
    <property type="molecule type" value="Genomic_DNA"/>
</dbReference>